<dbReference type="SUPFAM" id="SSF53155">
    <property type="entry name" value="Methylated DNA-protein cysteine methyltransferase domain"/>
    <property type="match status" value="1"/>
</dbReference>
<dbReference type="EMBL" id="JBHTIF010000001">
    <property type="protein sequence ID" value="MFD0725638.1"/>
    <property type="molecule type" value="Genomic_DNA"/>
</dbReference>
<dbReference type="Pfam" id="PF02870">
    <property type="entry name" value="Methyltransf_1N"/>
    <property type="match status" value="1"/>
</dbReference>
<dbReference type="Pfam" id="PF01035">
    <property type="entry name" value="DNA_binding_1"/>
    <property type="match status" value="1"/>
</dbReference>
<sequence>MSTQHTNTLYVETLDTPIGTLVLAADAEGLRHIEFPSNRHPVDRAGWVPGAEGAAAEILAITAQQLREYFDGARRDFDLPLAPRGTAFQIKVWQTLATIPFGATWSYGELARAIGKPDAMRAVGAANGRNPLPIVLPCHRVIGADGSLTGFGGGLPIKEALLRLEGALPVSKRTLGLFD</sequence>
<keyword evidence="12" id="KW-1185">Reference proteome</keyword>
<dbReference type="CDD" id="cd06445">
    <property type="entry name" value="ATase"/>
    <property type="match status" value="1"/>
</dbReference>
<proteinExistence type="inferred from homology"/>
<evidence type="ECO:0000259" key="9">
    <source>
        <dbReference type="Pfam" id="PF01035"/>
    </source>
</evidence>
<evidence type="ECO:0000256" key="2">
    <source>
        <dbReference type="ARBA" id="ARBA00022490"/>
    </source>
</evidence>
<dbReference type="PANTHER" id="PTHR10815:SF5">
    <property type="entry name" value="METHYLATED-DNA--PROTEIN-CYSTEINE METHYLTRANSFERASE"/>
    <property type="match status" value="1"/>
</dbReference>
<feature type="active site" description="Nucleophile; methyl group acceptor" evidence="8">
    <location>
        <position position="138"/>
    </location>
</feature>
<dbReference type="GO" id="GO:0003908">
    <property type="term" value="F:methylated-DNA-[protein]-cysteine S-methyltransferase activity"/>
    <property type="evidence" value="ECO:0007669"/>
    <property type="project" value="UniProtKB-EC"/>
</dbReference>
<evidence type="ECO:0000313" key="11">
    <source>
        <dbReference type="EMBL" id="MFD0725638.1"/>
    </source>
</evidence>
<dbReference type="Proteomes" id="UP001597110">
    <property type="component" value="Unassembled WGS sequence"/>
</dbReference>
<evidence type="ECO:0000313" key="12">
    <source>
        <dbReference type="Proteomes" id="UP001597110"/>
    </source>
</evidence>
<evidence type="ECO:0000256" key="7">
    <source>
        <dbReference type="ARBA" id="ARBA00049348"/>
    </source>
</evidence>
<evidence type="ECO:0000256" key="3">
    <source>
        <dbReference type="ARBA" id="ARBA00022603"/>
    </source>
</evidence>
<feature type="domain" description="Methylguanine DNA methyltransferase ribonuclease-like" evidence="10">
    <location>
        <begin position="9"/>
        <end position="83"/>
    </location>
</feature>
<dbReference type="InterPro" id="IPR023546">
    <property type="entry name" value="MGMT"/>
</dbReference>
<comment type="caution">
    <text evidence="11">The sequence shown here is derived from an EMBL/GenBank/DDBJ whole genome shotgun (WGS) entry which is preliminary data.</text>
</comment>
<dbReference type="HAMAP" id="MF_00772">
    <property type="entry name" value="OGT"/>
    <property type="match status" value="1"/>
</dbReference>
<dbReference type="InterPro" id="IPR036631">
    <property type="entry name" value="MGMT_N_sf"/>
</dbReference>
<comment type="similarity">
    <text evidence="8">Belongs to the MGMT family.</text>
</comment>
<evidence type="ECO:0000259" key="10">
    <source>
        <dbReference type="Pfam" id="PF02870"/>
    </source>
</evidence>
<dbReference type="InterPro" id="IPR001497">
    <property type="entry name" value="MethylDNA_cys_MeTrfase_AS"/>
</dbReference>
<feature type="domain" description="Methylated-DNA-[protein]-cysteine S-methyltransferase DNA binding" evidence="9">
    <location>
        <begin position="87"/>
        <end position="167"/>
    </location>
</feature>
<dbReference type="SUPFAM" id="SSF46767">
    <property type="entry name" value="Methylated DNA-protein cysteine methyltransferase, C-terminal domain"/>
    <property type="match status" value="1"/>
</dbReference>
<keyword evidence="2 8" id="KW-0963">Cytoplasm</keyword>
<evidence type="ECO:0000256" key="4">
    <source>
        <dbReference type="ARBA" id="ARBA00022679"/>
    </source>
</evidence>
<accession>A0ABW2YCL6</accession>
<comment type="catalytic activity">
    <reaction evidence="7 8">
        <text>a 6-O-methyl-2'-deoxyguanosine in DNA + L-cysteinyl-[protein] = S-methyl-L-cysteinyl-[protein] + a 2'-deoxyguanosine in DNA</text>
        <dbReference type="Rhea" id="RHEA:24000"/>
        <dbReference type="Rhea" id="RHEA-COMP:10131"/>
        <dbReference type="Rhea" id="RHEA-COMP:10132"/>
        <dbReference type="Rhea" id="RHEA-COMP:11367"/>
        <dbReference type="Rhea" id="RHEA-COMP:11368"/>
        <dbReference type="ChEBI" id="CHEBI:29950"/>
        <dbReference type="ChEBI" id="CHEBI:82612"/>
        <dbReference type="ChEBI" id="CHEBI:85445"/>
        <dbReference type="ChEBI" id="CHEBI:85448"/>
        <dbReference type="EC" id="2.1.1.63"/>
    </reaction>
</comment>
<reference evidence="12" key="1">
    <citation type="journal article" date="2019" name="Int. J. Syst. Evol. Microbiol.">
        <title>The Global Catalogue of Microorganisms (GCM) 10K type strain sequencing project: providing services to taxonomists for standard genome sequencing and annotation.</title>
        <authorList>
            <consortium name="The Broad Institute Genomics Platform"/>
            <consortium name="The Broad Institute Genome Sequencing Center for Infectious Disease"/>
            <person name="Wu L."/>
            <person name="Ma J."/>
        </authorList>
    </citation>
    <scope>NUCLEOTIDE SEQUENCE [LARGE SCALE GENOMIC DNA]</scope>
    <source>
        <strain evidence="12">CCUG 55585</strain>
    </source>
</reference>
<dbReference type="RefSeq" id="WP_386823226.1">
    <property type="nucleotide sequence ID" value="NZ_JBHTIF010000001.1"/>
</dbReference>
<dbReference type="NCBIfam" id="TIGR00589">
    <property type="entry name" value="ogt"/>
    <property type="match status" value="1"/>
</dbReference>
<dbReference type="Gene3D" id="1.10.10.10">
    <property type="entry name" value="Winged helix-like DNA-binding domain superfamily/Winged helix DNA-binding domain"/>
    <property type="match status" value="1"/>
</dbReference>
<dbReference type="InterPro" id="IPR036388">
    <property type="entry name" value="WH-like_DNA-bd_sf"/>
</dbReference>
<gene>
    <name evidence="11" type="ORF">ACFQ0E_08500</name>
</gene>
<dbReference type="InterPro" id="IPR008332">
    <property type="entry name" value="MethylG_MeTrfase_N"/>
</dbReference>
<keyword evidence="3 8" id="KW-0489">Methyltransferase</keyword>
<protein>
    <recommendedName>
        <fullName evidence="8">Methylated-DNA--protein-cysteine methyltransferase</fullName>
        <ecNumber evidence="8">2.1.1.63</ecNumber>
    </recommendedName>
    <alternativeName>
        <fullName evidence="8">6-O-methylguanine-DNA methyltransferase</fullName>
        <shortName evidence="8">MGMT</shortName>
    </alternativeName>
    <alternativeName>
        <fullName evidence="8">O-6-methylguanine-DNA-alkyltransferase</fullName>
    </alternativeName>
</protein>
<keyword evidence="6 8" id="KW-0234">DNA repair</keyword>
<keyword evidence="4 8" id="KW-0808">Transferase</keyword>
<comment type="catalytic activity">
    <reaction evidence="1 8">
        <text>a 4-O-methyl-thymidine in DNA + L-cysteinyl-[protein] = a thymidine in DNA + S-methyl-L-cysteinyl-[protein]</text>
        <dbReference type="Rhea" id="RHEA:53428"/>
        <dbReference type="Rhea" id="RHEA-COMP:10131"/>
        <dbReference type="Rhea" id="RHEA-COMP:10132"/>
        <dbReference type="Rhea" id="RHEA-COMP:13555"/>
        <dbReference type="Rhea" id="RHEA-COMP:13556"/>
        <dbReference type="ChEBI" id="CHEBI:29950"/>
        <dbReference type="ChEBI" id="CHEBI:82612"/>
        <dbReference type="ChEBI" id="CHEBI:137386"/>
        <dbReference type="ChEBI" id="CHEBI:137387"/>
        <dbReference type="EC" id="2.1.1.63"/>
    </reaction>
</comment>
<dbReference type="InterPro" id="IPR036217">
    <property type="entry name" value="MethylDNA_cys_MeTrfase_DNAb"/>
</dbReference>
<dbReference type="GO" id="GO:0032259">
    <property type="term" value="P:methylation"/>
    <property type="evidence" value="ECO:0007669"/>
    <property type="project" value="UniProtKB-KW"/>
</dbReference>
<dbReference type="Gene3D" id="3.30.160.70">
    <property type="entry name" value="Methylated DNA-protein cysteine methyltransferase domain"/>
    <property type="match status" value="1"/>
</dbReference>
<keyword evidence="5 8" id="KW-0227">DNA damage</keyword>
<dbReference type="EC" id="2.1.1.63" evidence="8"/>
<comment type="subcellular location">
    <subcellularLocation>
        <location evidence="8">Cytoplasm</location>
    </subcellularLocation>
</comment>
<evidence type="ECO:0000256" key="5">
    <source>
        <dbReference type="ARBA" id="ARBA00022763"/>
    </source>
</evidence>
<comment type="function">
    <text evidence="8">Involved in the cellular defense against the biological effects of O6-methylguanine (O6-MeG) and O4-methylthymine (O4-MeT) in DNA. Repairs the methylated nucleobase in DNA by stoichiometrically transferring the methyl group to a cysteine residue in the enzyme. This is a suicide reaction: the enzyme is irreversibly inactivated.</text>
</comment>
<name>A0ABW2YCL6_9GAMM</name>
<dbReference type="PROSITE" id="PS00374">
    <property type="entry name" value="MGMT"/>
    <property type="match status" value="1"/>
</dbReference>
<evidence type="ECO:0000256" key="8">
    <source>
        <dbReference type="HAMAP-Rule" id="MF_00772"/>
    </source>
</evidence>
<comment type="miscellaneous">
    <text evidence="8">This enzyme catalyzes only one turnover and therefore is not strictly catalytic. According to one definition, an enzyme is a biocatalyst that acts repeatedly and over many reaction cycles.</text>
</comment>
<organism evidence="11 12">
    <name type="scientific">Lysobacter brunescens</name>
    <dbReference type="NCBI Taxonomy" id="262323"/>
    <lineage>
        <taxon>Bacteria</taxon>
        <taxon>Pseudomonadati</taxon>
        <taxon>Pseudomonadota</taxon>
        <taxon>Gammaproteobacteria</taxon>
        <taxon>Lysobacterales</taxon>
        <taxon>Lysobacteraceae</taxon>
        <taxon>Lysobacter</taxon>
    </lineage>
</organism>
<dbReference type="InterPro" id="IPR014048">
    <property type="entry name" value="MethylDNA_cys_MeTrfase_DNA-bd"/>
</dbReference>
<dbReference type="PANTHER" id="PTHR10815">
    <property type="entry name" value="METHYLATED-DNA--PROTEIN-CYSTEINE METHYLTRANSFERASE"/>
    <property type="match status" value="1"/>
</dbReference>
<evidence type="ECO:0000256" key="6">
    <source>
        <dbReference type="ARBA" id="ARBA00023204"/>
    </source>
</evidence>
<evidence type="ECO:0000256" key="1">
    <source>
        <dbReference type="ARBA" id="ARBA00001286"/>
    </source>
</evidence>